<dbReference type="SUPFAM" id="SSF53850">
    <property type="entry name" value="Periplasmic binding protein-like II"/>
    <property type="match status" value="1"/>
</dbReference>
<dbReference type="InterPro" id="IPR005119">
    <property type="entry name" value="LysR_subst-bd"/>
</dbReference>
<protein>
    <submittedName>
        <fullName evidence="6">LysR family transcriptional regulator</fullName>
    </submittedName>
</protein>
<keyword evidence="2" id="KW-0805">Transcription regulation</keyword>
<reference evidence="6 7" key="1">
    <citation type="submission" date="2019-11" db="EMBL/GenBank/DDBJ databases">
        <authorList>
            <person name="Zhang X.Y."/>
        </authorList>
    </citation>
    <scope>NUCLEOTIDE SEQUENCE [LARGE SCALE GENOMIC DNA]</scope>
    <source>
        <strain evidence="6 7">C176</strain>
    </source>
</reference>
<evidence type="ECO:0000256" key="1">
    <source>
        <dbReference type="ARBA" id="ARBA00009437"/>
    </source>
</evidence>
<dbReference type="Gene3D" id="3.40.190.290">
    <property type="match status" value="1"/>
</dbReference>
<gene>
    <name evidence="6" type="ORF">GH984_02980</name>
</gene>
<evidence type="ECO:0000313" key="6">
    <source>
        <dbReference type="EMBL" id="MRH77663.1"/>
    </source>
</evidence>
<sequence>MLKPTLNQLKILQTVAEEGSIVRAADRLHLTPPTLSIQLSKLADHLGAPLYEIVGRRVELTGAGRDTIAAAQAIHQELGLLEQRLAARAGIERGRLQVAAVSTAESILPRLIGAFQNEHPGLQIRLKIVPRDELLGRIDRGDDDLYLMTRPPKREGLLIEAVGVNPLVIIAHPSHPWLTEPHHPLSDLGQQRFVSREMGSGTHYWIGQWLASRGIEFAPSLELGSNEAIKQAVMAEHGIAMISLHAVSAEVKAGQLALLQLPDVPMPTWWYAVRPTARQTTPAAQAYLDFLKQRWPELDESLLELLQARGFPTAHIKKTNAKEY</sequence>
<dbReference type="Proteomes" id="UP000433788">
    <property type="component" value="Unassembled WGS sequence"/>
</dbReference>
<dbReference type="InterPro" id="IPR036390">
    <property type="entry name" value="WH_DNA-bd_sf"/>
</dbReference>
<dbReference type="EMBL" id="WJPP01000001">
    <property type="protein sequence ID" value="MRH77663.1"/>
    <property type="molecule type" value="Genomic_DNA"/>
</dbReference>
<dbReference type="GO" id="GO:0000976">
    <property type="term" value="F:transcription cis-regulatory region binding"/>
    <property type="evidence" value="ECO:0007669"/>
    <property type="project" value="TreeGrafter"/>
</dbReference>
<keyword evidence="3" id="KW-0238">DNA-binding</keyword>
<keyword evidence="4" id="KW-0804">Transcription</keyword>
<dbReference type="PROSITE" id="PS50931">
    <property type="entry name" value="HTH_LYSR"/>
    <property type="match status" value="1"/>
</dbReference>
<dbReference type="GO" id="GO:0003700">
    <property type="term" value="F:DNA-binding transcription factor activity"/>
    <property type="evidence" value="ECO:0007669"/>
    <property type="project" value="InterPro"/>
</dbReference>
<dbReference type="Gene3D" id="1.10.10.10">
    <property type="entry name" value="Winged helix-like DNA-binding domain superfamily/Winged helix DNA-binding domain"/>
    <property type="match status" value="1"/>
</dbReference>
<dbReference type="PANTHER" id="PTHR30126:SF5">
    <property type="entry name" value="HTH-TYPE TRANSCRIPTIONAL ACTIVATOR CMPR"/>
    <property type="match status" value="1"/>
</dbReference>
<name>A0A6N7QQJ7_9GAMM</name>
<dbReference type="SUPFAM" id="SSF46785">
    <property type="entry name" value="Winged helix' DNA-binding domain"/>
    <property type="match status" value="1"/>
</dbReference>
<dbReference type="Pfam" id="PF03466">
    <property type="entry name" value="LysR_substrate"/>
    <property type="match status" value="1"/>
</dbReference>
<organism evidence="6 7">
    <name type="scientific">Spiribacter salilacus</name>
    <dbReference type="NCBI Taxonomy" id="2664894"/>
    <lineage>
        <taxon>Bacteria</taxon>
        <taxon>Pseudomonadati</taxon>
        <taxon>Pseudomonadota</taxon>
        <taxon>Gammaproteobacteria</taxon>
        <taxon>Chromatiales</taxon>
        <taxon>Ectothiorhodospiraceae</taxon>
        <taxon>Spiribacter</taxon>
    </lineage>
</organism>
<dbReference type="Pfam" id="PF00126">
    <property type="entry name" value="HTH_1"/>
    <property type="match status" value="1"/>
</dbReference>
<evidence type="ECO:0000259" key="5">
    <source>
        <dbReference type="PROSITE" id="PS50931"/>
    </source>
</evidence>
<feature type="domain" description="HTH lysR-type" evidence="5">
    <location>
        <begin position="4"/>
        <end position="61"/>
    </location>
</feature>
<comment type="similarity">
    <text evidence="1">Belongs to the LysR transcriptional regulatory family.</text>
</comment>
<proteinExistence type="inferred from homology"/>
<evidence type="ECO:0000313" key="7">
    <source>
        <dbReference type="Proteomes" id="UP000433788"/>
    </source>
</evidence>
<comment type="caution">
    <text evidence="6">The sequence shown here is derived from an EMBL/GenBank/DDBJ whole genome shotgun (WGS) entry which is preliminary data.</text>
</comment>
<evidence type="ECO:0000256" key="3">
    <source>
        <dbReference type="ARBA" id="ARBA00023125"/>
    </source>
</evidence>
<dbReference type="InterPro" id="IPR000847">
    <property type="entry name" value="LysR_HTH_N"/>
</dbReference>
<keyword evidence="7" id="KW-1185">Reference proteome</keyword>
<dbReference type="PANTHER" id="PTHR30126">
    <property type="entry name" value="HTH-TYPE TRANSCRIPTIONAL REGULATOR"/>
    <property type="match status" value="1"/>
</dbReference>
<accession>A0A6N7QQJ7</accession>
<evidence type="ECO:0000256" key="2">
    <source>
        <dbReference type="ARBA" id="ARBA00023015"/>
    </source>
</evidence>
<dbReference type="RefSeq" id="WP_153718698.1">
    <property type="nucleotide sequence ID" value="NZ_WJPP01000001.1"/>
</dbReference>
<dbReference type="InterPro" id="IPR036388">
    <property type="entry name" value="WH-like_DNA-bd_sf"/>
</dbReference>
<evidence type="ECO:0000256" key="4">
    <source>
        <dbReference type="ARBA" id="ARBA00023163"/>
    </source>
</evidence>
<dbReference type="AlphaFoldDB" id="A0A6N7QQJ7"/>